<accession>A0A449BLL4</accession>
<name>A0A449BLL4_9MOLU</name>
<organism evidence="2 3">
    <name type="scientific">Acholeplasma hippikon</name>
    <dbReference type="NCBI Taxonomy" id="264636"/>
    <lineage>
        <taxon>Bacteria</taxon>
        <taxon>Bacillati</taxon>
        <taxon>Mycoplasmatota</taxon>
        <taxon>Mollicutes</taxon>
        <taxon>Acholeplasmatales</taxon>
        <taxon>Acholeplasmataceae</taxon>
        <taxon>Acholeplasma</taxon>
    </lineage>
</organism>
<dbReference type="Proteomes" id="UP000290909">
    <property type="component" value="Chromosome"/>
</dbReference>
<gene>
    <name evidence="2" type="ORF">NCTC10172_01388</name>
</gene>
<feature type="domain" description="DUF4185" evidence="1">
    <location>
        <begin position="408"/>
        <end position="560"/>
    </location>
</feature>
<evidence type="ECO:0000259" key="1">
    <source>
        <dbReference type="Pfam" id="PF13810"/>
    </source>
</evidence>
<protein>
    <recommendedName>
        <fullName evidence="1">DUF4185 domain-containing protein</fullName>
    </recommendedName>
</protein>
<dbReference type="STRING" id="1408416.GCA_000702765_00552"/>
<keyword evidence="3" id="KW-1185">Reference proteome</keyword>
<dbReference type="AlphaFoldDB" id="A0A449BLL4"/>
<dbReference type="Gene3D" id="2.60.120.260">
    <property type="entry name" value="Galactose-binding domain-like"/>
    <property type="match status" value="1"/>
</dbReference>
<dbReference type="EMBL" id="LR215050">
    <property type="protein sequence ID" value="VEU83313.1"/>
    <property type="molecule type" value="Genomic_DNA"/>
</dbReference>
<dbReference type="KEGG" id="ahk:NCTC10172_01388"/>
<evidence type="ECO:0000313" key="3">
    <source>
        <dbReference type="Proteomes" id="UP000290909"/>
    </source>
</evidence>
<dbReference type="InterPro" id="IPR025442">
    <property type="entry name" value="DUF4185"/>
</dbReference>
<proteinExistence type="predicted"/>
<sequence length="595" mass="68845">MKQGDLIKKLALKQGNHTIDLDRIYPIGEIKGVTSYTLYIENKKKTDSNYANKVVVELDKETEVEIYLGLGYVALEEPTWTNQFLRSNGWSGGDGIFSFNLDTGEDCFDQEKESNTLFIFGDTFVGRSDEKSHKRLEPHLMINNSIAYYKDKKLNFKVNELSNGSITGFYHLDPKFDKVGTTAEELIRDRSQKKFGYLSGYHPKDLKLTFDFHKERTFTHLEVENYFNPDASFLYKRGFKEVEIYGSNDLKTETLIQSTTFKPNESGKEIQKLELKGQYRYLILKGISNYNDKQFEEGIFGLKKLRFYNHKQEYKDIYASASSTLLEEDEHSWIWLQDGAVVGDTLFFYPFIVNSDLNQPEGLQFRIVDITLFQTKIKNGKLDFSTTKQKKAPLLKKQGLTEYMFGAGVFANTAQANSLNPDGYIYLYGCKTTWGLRELIVSRVKAENYEFFDDYEFYSNGKWVTEISEATGLLEHVSTELSVTEIREGHLKGKYLCVFTYDVNTPEVAFSVGDSLVGPFSKPQTIYITPEQSIYKSTTYTYNAKAHPHLSKSKKVLVTYNTNTYSFDHNMSDYRVYRPRFLTLNDTEREWKCDR</sequence>
<reference evidence="2 3" key="1">
    <citation type="submission" date="2019-01" db="EMBL/GenBank/DDBJ databases">
        <authorList>
            <consortium name="Pathogen Informatics"/>
        </authorList>
    </citation>
    <scope>NUCLEOTIDE SEQUENCE [LARGE SCALE GENOMIC DNA]</scope>
    <source>
        <strain evidence="2 3">NCTC10172</strain>
    </source>
</reference>
<dbReference type="Pfam" id="PF13810">
    <property type="entry name" value="DUF4185"/>
    <property type="match status" value="1"/>
</dbReference>
<evidence type="ECO:0000313" key="2">
    <source>
        <dbReference type="EMBL" id="VEU83313.1"/>
    </source>
</evidence>